<feature type="domain" description="DUF7507" evidence="3">
    <location>
        <begin position="131"/>
        <end position="214"/>
    </location>
</feature>
<keyword evidence="2" id="KW-0812">Transmembrane</keyword>
<feature type="domain" description="DUF7507" evidence="3">
    <location>
        <begin position="345"/>
        <end position="441"/>
    </location>
</feature>
<dbReference type="PANTHER" id="PTHR34819">
    <property type="entry name" value="LARGE CYSTEINE-RICH PERIPLASMIC PROTEIN OMCB"/>
    <property type="match status" value="1"/>
</dbReference>
<feature type="compositionally biased region" description="Polar residues" evidence="1">
    <location>
        <begin position="2324"/>
        <end position="2336"/>
    </location>
</feature>
<feature type="region of interest" description="Disordered" evidence="1">
    <location>
        <begin position="1120"/>
        <end position="1144"/>
    </location>
</feature>
<keyword evidence="2" id="KW-0472">Membrane</keyword>
<feature type="domain" description="DUF7507" evidence="3">
    <location>
        <begin position="2186"/>
        <end position="2285"/>
    </location>
</feature>
<keyword evidence="5" id="KW-1185">Reference proteome</keyword>
<feature type="domain" description="DUF7507" evidence="3">
    <location>
        <begin position="1265"/>
        <end position="1366"/>
    </location>
</feature>
<feature type="domain" description="DUF7507" evidence="3">
    <location>
        <begin position="474"/>
        <end position="559"/>
    </location>
</feature>
<feature type="domain" description="DUF7507" evidence="3">
    <location>
        <begin position="228"/>
        <end position="330"/>
    </location>
</feature>
<feature type="transmembrane region" description="Helical" evidence="2">
    <location>
        <begin position="2341"/>
        <end position="2362"/>
    </location>
</feature>
<dbReference type="EMBL" id="BAAAYR010000004">
    <property type="protein sequence ID" value="GAA3572398.1"/>
    <property type="molecule type" value="Genomic_DNA"/>
</dbReference>
<feature type="domain" description="DUF7507" evidence="3">
    <location>
        <begin position="1624"/>
        <end position="1710"/>
    </location>
</feature>
<feature type="domain" description="DUF7507" evidence="3">
    <location>
        <begin position="1858"/>
        <end position="1937"/>
    </location>
</feature>
<evidence type="ECO:0000256" key="1">
    <source>
        <dbReference type="SAM" id="MobiDB-lite"/>
    </source>
</evidence>
<name>A0ABP6XV94_9ACTN</name>
<dbReference type="InterPro" id="IPR055354">
    <property type="entry name" value="DUF7507"/>
</dbReference>
<evidence type="ECO:0000313" key="5">
    <source>
        <dbReference type="Proteomes" id="UP001500767"/>
    </source>
</evidence>
<feature type="domain" description="DUF7507" evidence="3">
    <location>
        <begin position="1393"/>
        <end position="1480"/>
    </location>
</feature>
<feature type="region of interest" description="Disordered" evidence="1">
    <location>
        <begin position="658"/>
        <end position="682"/>
    </location>
</feature>
<dbReference type="InterPro" id="IPR047589">
    <property type="entry name" value="DUF11_rpt"/>
</dbReference>
<dbReference type="Proteomes" id="UP001500767">
    <property type="component" value="Unassembled WGS sequence"/>
</dbReference>
<feature type="region of interest" description="Disordered" evidence="1">
    <location>
        <begin position="1700"/>
        <end position="1726"/>
    </location>
</feature>
<gene>
    <name evidence="4" type="ORF">GCM10022197_31400</name>
</gene>
<feature type="region of interest" description="Disordered" evidence="1">
    <location>
        <begin position="2036"/>
        <end position="2059"/>
    </location>
</feature>
<evidence type="ECO:0000259" key="3">
    <source>
        <dbReference type="Pfam" id="PF24346"/>
    </source>
</evidence>
<feature type="region of interest" description="Disordered" evidence="1">
    <location>
        <begin position="2297"/>
        <end position="2338"/>
    </location>
</feature>
<feature type="domain" description="DUF7507" evidence="3">
    <location>
        <begin position="590"/>
        <end position="674"/>
    </location>
</feature>
<feature type="compositionally biased region" description="Polar residues" evidence="1">
    <location>
        <begin position="211"/>
        <end position="223"/>
    </location>
</feature>
<comment type="caution">
    <text evidence="4">The sequence shown here is derived from an EMBL/GenBank/DDBJ whole genome shotgun (WGS) entry which is preliminary data.</text>
</comment>
<dbReference type="InterPro" id="IPR051172">
    <property type="entry name" value="Chlamydia_OmcB"/>
</dbReference>
<reference evidence="5" key="1">
    <citation type="journal article" date="2019" name="Int. J. Syst. Evol. Microbiol.">
        <title>The Global Catalogue of Microorganisms (GCM) 10K type strain sequencing project: providing services to taxonomists for standard genome sequencing and annotation.</title>
        <authorList>
            <consortium name="The Broad Institute Genomics Platform"/>
            <consortium name="The Broad Institute Genome Sequencing Center for Infectious Disease"/>
            <person name="Wu L."/>
            <person name="Ma J."/>
        </authorList>
    </citation>
    <scope>NUCLEOTIDE SEQUENCE [LARGE SCALE GENOMIC DNA]</scope>
    <source>
        <strain evidence="5">JCM 16540</strain>
    </source>
</reference>
<dbReference type="PANTHER" id="PTHR34819:SF3">
    <property type="entry name" value="CELL SURFACE PROTEIN"/>
    <property type="match status" value="1"/>
</dbReference>
<feature type="domain" description="DUF7507" evidence="3">
    <location>
        <begin position="13"/>
        <end position="99"/>
    </location>
</feature>
<sequence>MVKTAGTPVDVDRDGRIGAGDRQPYTFVVTNTGAVTLSLVDIRDARVGAVSCDVRTLVPGVRATCTASHAITQDEVDAGGVSNTATAIGVTPTGATVTSPPVTATSATSSAASVSLALSAGRPVDVDGDGRVDAGDRIEYAALVTNTGVQTLSGVAVADTLPGTLTCPSTVLVPGAATTCTLTYTVTQADVDAGTVLETATASGTRPDGGTVSSSPATAETPTDTRAALTLTKAAGAPVDANADGRLDAGDTVRYTFVVTSTGSVTVNGVTVRDALVGGDVTCAATSLAPGRQTTCAATYTLDQADVDAGRVDNTATAAGSSPTGAAVVSPAASTSTPLAATAGLTLDKSAAPPLDTNADGRTSAGDTVRYTFRVANTGALTLTDVRVDDALVDAGCPTTTLTPGAVTTCSGEHVLTQAEVDAGSLTNTATARGTRPDQTVQRSAADSTATSLATREGLRLDLRADAPLDTNGSGRADAGDTVRYTFDVTNTGAVTVQGLVVDDPVLGTISCPTTTLAPGATVRCTSLYALSQADLDTGSVVNTATVSGRTTTGAVVGSPADTVTTVLPQLARLVVDLRAAPAVDTDGDGRVDAGDTVTYTYVVTNPGTVTVSGVVVGDSLRTGGLTCDGATVAPGGTLTCRATYVLTQADVDRGSVTDTATATGTDPAGADVVAAGDSETTPTSAVSTLTISATAGAPTDTNGNGLVDAGDVVPYRFVVVNTGTLTLTGVAVTGARLGAPADCLPADLAPGAQAVCTGSTVVTQADVDAGAVLTTATAAGTGPDGAATTSDEATVRTPTATAASLRIDLSAATPVDANGDGRTDAGDTVTYTYAVTNDGVVTVSATAVQDTRVGAVGCPAAVVAPGATLTCTATYTITQADVDAGAVVDRAGAAGTAPDGTAVVALPDTETTPVSTDSTLVLDLTAGAPVDANRDGRLDAGDTVTYTFAVTNTGVVTLTGLTARDDLLGTATCAVRTLAPGASTTCTGSYTLTQDDLDAGTLVNTATVAGSTPGATLTVSNDDATTTPLGGSTGLSLDKAAAAPADTDRNGRIAAGDTITYTFTLVNTGTVSLTGVTVDDPSVTGLTCGATVLAPGRSTTCTAVHELTQADVDAGTVDNTATASAAGPGGAPVRSASDSTSTPVRVTGTLSLDLAAGAPADTDGDGRLDAGDTIVYTTTVLNGGDSTLTGLVVDDGLPGDPVCDVTTLAPGARATCTRTYVLTQADLDAGVVRNTATATAVGPAGAPVASNADRTTTPLAEAGALSLVKRAGTPVDVNADGRVDAGDTVAYTFEVVNPGTVTVTGLVVSDPKTGPVACPTTTLAVGGSTTCTAGYRITQADVDRGSVDNTATVSGRTPAGRTVTSLPASTGTPTSAAAALLLDLGAGLPVDANGNGVTDAGDTVGYTVTLTNTGAVTLSGVAVEATLGNPACRTTNLAPGATTTCTTTHVLTQAEVDAGTVRNSAVAVGTAPDRTTTTSNRDTTATPVSTVSGLALTKTAGAPVDVDRDGRTDAGDTVAYAFVVTNTGSSTVSAITVTDARIAGVACPDQTLAPGARLTCTASYVITQADVDAGELVNTASASGTDGAGRPVGSAGAEARTPLDQTAALALDLSGVPGDVNGNGVVDAGDTVAYTVTVTNTGSVTVDGVVVASAAVPSGFGCAATSLAGGASTTCTATYAITQADVDAGRVLTSAVATGAGPTGRAVGSNRDTETTPTGGQGALALDKTAGAPVDVDRDRRVDAGDTVTYTFAVTNQGSLTVTGLRIDDPLLPTTTCPATTLAPGATVTCTGTYVLTQADVDAGSVTNTATATAAAPDGTPVVSPSDSTTTEVVGTSGVAVTVETGVPVDVDGNGLDAGDTVARSYRVRNTGTLTLRNVTVTDPTTGAVVCTVATLAPGAQSSCTAAPYVLTQADVDAGGLTTTAAVAGTDADGTVRRDDDTATTPLRAASSLTVDKTATPVDVDGDQVLGAGDTVRYGFVVTNTGATTVRGVGIDDPRLDGGATCPETGLAPGASTTCSGDRTVTAEDARLGSVDNTARATGTSPAGDDVTSAPDTTSTPFGLVTLSLDKRAGTPVDVDGDGVTGVGDVVPYTFTVTNSGTRPVTAVAVVDPKAGAVRCEATELAPGASTGCATTVDYVVTQADVDAGAVLNTATARATGPDGAAVVSNPDSTRTDLAGVAAATLVKTALPVDDRNGDGRTDAGDRVAFRFAVTNTGTLSLTGLRVDDAMLADAGITVSCPITTLAPGASTVCTSGSYRITAADERAGQIRNTAAVRATGLGDDGVLDTSAVTVTVDRRPGGGDTDGGGTDDGGTDGGDGNPTHSNPTHTNLPNTGAPFGPALPALGMLLVLAGSLILGLRRPLGKKKKKE</sequence>
<feature type="compositionally biased region" description="Polar residues" evidence="1">
    <location>
        <begin position="429"/>
        <end position="443"/>
    </location>
</feature>
<feature type="compositionally biased region" description="Gly residues" evidence="1">
    <location>
        <begin position="2304"/>
        <end position="2322"/>
    </location>
</feature>
<feature type="domain" description="DUF7507" evidence="3">
    <location>
        <begin position="937"/>
        <end position="1017"/>
    </location>
</feature>
<dbReference type="Pfam" id="PF24346">
    <property type="entry name" value="DUF7507"/>
    <property type="match status" value="20"/>
</dbReference>
<evidence type="ECO:0000313" key="4">
    <source>
        <dbReference type="EMBL" id="GAA3572398.1"/>
    </source>
</evidence>
<proteinExistence type="predicted"/>
<feature type="compositionally biased region" description="Low complexity" evidence="1">
    <location>
        <begin position="1121"/>
        <end position="1138"/>
    </location>
</feature>
<feature type="domain" description="DUF7507" evidence="3">
    <location>
        <begin position="1725"/>
        <end position="1825"/>
    </location>
</feature>
<protein>
    <recommendedName>
        <fullName evidence="3">DUF7507 domain-containing protein</fullName>
    </recommendedName>
</protein>
<organism evidence="4 5">
    <name type="scientific">Microlunatus spumicola</name>
    <dbReference type="NCBI Taxonomy" id="81499"/>
    <lineage>
        <taxon>Bacteria</taxon>
        <taxon>Bacillati</taxon>
        <taxon>Actinomycetota</taxon>
        <taxon>Actinomycetes</taxon>
        <taxon>Propionibacteriales</taxon>
        <taxon>Propionibacteriaceae</taxon>
        <taxon>Microlunatus</taxon>
    </lineage>
</organism>
<feature type="domain" description="DUF7507" evidence="3">
    <location>
        <begin position="705"/>
        <end position="791"/>
    </location>
</feature>
<feature type="domain" description="DUF7507" evidence="3">
    <location>
        <begin position="2081"/>
        <end position="2170"/>
    </location>
</feature>
<feature type="domain" description="DUF7507" evidence="3">
    <location>
        <begin position="1952"/>
        <end position="2054"/>
    </location>
</feature>
<dbReference type="NCBIfam" id="TIGR01451">
    <property type="entry name" value="B_ant_repeat"/>
    <property type="match status" value="8"/>
</dbReference>
<feature type="domain" description="DUF7507" evidence="3">
    <location>
        <begin position="1496"/>
        <end position="1595"/>
    </location>
</feature>
<evidence type="ECO:0000256" key="2">
    <source>
        <dbReference type="SAM" id="Phobius"/>
    </source>
</evidence>
<feature type="domain" description="DUF7507" evidence="3">
    <location>
        <begin position="818"/>
        <end position="905"/>
    </location>
</feature>
<feature type="domain" description="DUF7507" evidence="3">
    <location>
        <begin position="1168"/>
        <end position="1251"/>
    </location>
</feature>
<feature type="compositionally biased region" description="Low complexity" evidence="1">
    <location>
        <begin position="658"/>
        <end position="678"/>
    </location>
</feature>
<feature type="compositionally biased region" description="Polar residues" evidence="1">
    <location>
        <begin position="2036"/>
        <end position="2046"/>
    </location>
</feature>
<feature type="domain" description="DUF7507" evidence="3">
    <location>
        <begin position="1036"/>
        <end position="1136"/>
    </location>
</feature>
<feature type="region of interest" description="Disordered" evidence="1">
    <location>
        <begin position="429"/>
        <end position="452"/>
    </location>
</feature>
<keyword evidence="2" id="KW-1133">Transmembrane helix</keyword>
<feature type="region of interest" description="Disordered" evidence="1">
    <location>
        <begin position="200"/>
        <end position="223"/>
    </location>
</feature>
<accession>A0ABP6XV94</accession>